<dbReference type="InterPro" id="IPR029057">
    <property type="entry name" value="PRTase-like"/>
</dbReference>
<evidence type="ECO:0000256" key="2">
    <source>
        <dbReference type="ARBA" id="ARBA00004496"/>
    </source>
</evidence>
<dbReference type="InterPro" id="IPR005904">
    <property type="entry name" value="Hxn_phspho_trans"/>
</dbReference>
<evidence type="ECO:0000256" key="13">
    <source>
        <dbReference type="ARBA" id="ARBA00048539"/>
    </source>
</evidence>
<dbReference type="KEGG" id="lwi:UE46_01345"/>
<evidence type="ECO:0000256" key="1">
    <source>
        <dbReference type="ARBA" id="ARBA00001946"/>
    </source>
</evidence>
<protein>
    <recommendedName>
        <fullName evidence="18">tRNA(Ile)-lysidine synthase</fullName>
        <ecNumber evidence="18">6.3.4.19</ecNumber>
    </recommendedName>
    <alternativeName>
        <fullName evidence="18">tRNA(Ile)-2-lysyl-cytidine synthase</fullName>
    </alternativeName>
    <alternativeName>
        <fullName evidence="18">tRNA(Ile)-lysidine synthetase</fullName>
    </alternativeName>
</protein>
<dbReference type="GO" id="GO:0004422">
    <property type="term" value="F:hypoxanthine phosphoribosyltransferase activity"/>
    <property type="evidence" value="ECO:0007669"/>
    <property type="project" value="InterPro"/>
</dbReference>
<dbReference type="PANTHER" id="PTHR43033">
    <property type="entry name" value="TRNA(ILE)-LYSIDINE SYNTHASE-RELATED"/>
    <property type="match status" value="1"/>
</dbReference>
<proteinExistence type="inferred from homology"/>
<dbReference type="GO" id="GO:0005737">
    <property type="term" value="C:cytoplasm"/>
    <property type="evidence" value="ECO:0007669"/>
    <property type="project" value="UniProtKB-SubCell"/>
</dbReference>
<comment type="catalytic activity">
    <reaction evidence="14">
        <text>IMP + diphosphate = hypoxanthine + 5-phospho-alpha-D-ribose 1-diphosphate</text>
        <dbReference type="Rhea" id="RHEA:17973"/>
        <dbReference type="ChEBI" id="CHEBI:17368"/>
        <dbReference type="ChEBI" id="CHEBI:33019"/>
        <dbReference type="ChEBI" id="CHEBI:58017"/>
        <dbReference type="ChEBI" id="CHEBI:58053"/>
        <dbReference type="EC" id="2.4.2.8"/>
    </reaction>
</comment>
<evidence type="ECO:0000256" key="15">
    <source>
        <dbReference type="ARBA" id="ARBA00051961"/>
    </source>
</evidence>
<dbReference type="GO" id="GO:0052657">
    <property type="term" value="F:guanine phosphoribosyltransferase activity"/>
    <property type="evidence" value="ECO:0007669"/>
    <property type="project" value="UniProtKB-ARBA"/>
</dbReference>
<dbReference type="PANTHER" id="PTHR43033:SF1">
    <property type="entry name" value="TRNA(ILE)-LYSIDINE SYNTHASE-RELATED"/>
    <property type="match status" value="1"/>
</dbReference>
<dbReference type="Gene3D" id="3.30.465.60">
    <property type="match status" value="1"/>
</dbReference>
<evidence type="ECO:0000313" key="20">
    <source>
        <dbReference type="EMBL" id="AQY49834.1"/>
    </source>
</evidence>
<evidence type="ECO:0000256" key="11">
    <source>
        <dbReference type="ARBA" id="ARBA00022840"/>
    </source>
</evidence>
<sequence>MNTREKVMTFINKHQLIAPNDHVLIAVSGGADSMALLHFLIQTAIIPKEQIVVAHVNHGLRKESVDEEQLVADVCQTYGIRFETTQFDIRKLAEQEKAGIEETARKYRYTFFRGLMRKHHCRKLVLAHHADDQMETILMRLVRGSSDLGWLGMQPKRDFASGVLVRPFLPLTKSEIVTLCEEQEVPYLEDATNQEDTYTRNRYRKALLPFLKQENPHVDEQFRRFSEETSEDFMYLNELAEEALPTMTQYSETDVKLSLIEWKLLPQPLQRRTIHLLLKYLYKNNMSLISAGHVDQILHLNRESNPSGMIHLPNNLIVRRSYEQLEFFYEEVSKKVQDFYHQLYDGDRVTLSDGAQIRIKTKSSVVQTAGLDGIIVNQENIELPLIIRGRMNGDRMKTTGGTRKLKSIFIDAKIPKHKRDTWPIVTDYSGEILWIPGVQASVHQTKPSRETKQYIIRYHRNIGGNKSMHNDIQKVLISEEEIQEKIAELGKELTVEYDGRFPLVIGVLKGATPFMTDLLKRVDTYLEMDFMDVSSYGNGMVSTGEVKIIKDLNTSVEGRDVIILEDIIDSGRTLSYLVDLLKYRKAKSVKLVTLLDKPEGRNVNIDADYVGFVVPNEFVVGYGLDFAEKYRNLPYIGVLKPEIYAD</sequence>
<dbReference type="AlphaFoldDB" id="A0A1S7FQZ4"/>
<evidence type="ECO:0000313" key="21">
    <source>
        <dbReference type="Proteomes" id="UP000223060"/>
    </source>
</evidence>
<dbReference type="SUPFAM" id="SSF82829">
    <property type="entry name" value="MesJ substrate recognition domain-like"/>
    <property type="match status" value="1"/>
</dbReference>
<dbReference type="InterPro" id="IPR015262">
    <property type="entry name" value="tRNA_Ile_lys_synt_subst-bd"/>
</dbReference>
<keyword evidence="9" id="KW-0479">Metal-binding</keyword>
<comment type="similarity">
    <text evidence="18">Belongs to the tRNA(Ile)-lysidine synthase family.</text>
</comment>
<dbReference type="EC" id="6.3.4.19" evidence="18"/>
<dbReference type="Pfam" id="PF09179">
    <property type="entry name" value="TilS"/>
    <property type="match status" value="1"/>
</dbReference>
<dbReference type="GO" id="GO:0006166">
    <property type="term" value="P:purine ribonucleoside salvage"/>
    <property type="evidence" value="ECO:0007669"/>
    <property type="project" value="InterPro"/>
</dbReference>
<evidence type="ECO:0000256" key="9">
    <source>
        <dbReference type="ARBA" id="ARBA00022723"/>
    </source>
</evidence>
<comment type="similarity">
    <text evidence="3">In the C-terminal section; belongs to the purine/pyrimidine phosphoribosyltransferase family.</text>
</comment>
<dbReference type="HAMAP" id="MF_01161">
    <property type="entry name" value="tRNA_Ile_lys_synt"/>
    <property type="match status" value="1"/>
</dbReference>
<dbReference type="CDD" id="cd06223">
    <property type="entry name" value="PRTases_typeI"/>
    <property type="match status" value="1"/>
</dbReference>
<comment type="cofactor">
    <cofactor evidence="1">
        <name>Mg(2+)</name>
        <dbReference type="ChEBI" id="CHEBI:18420"/>
    </cofactor>
</comment>
<dbReference type="GO" id="GO:0006177">
    <property type="term" value="P:GMP biosynthetic process"/>
    <property type="evidence" value="ECO:0007669"/>
    <property type="project" value="UniProtKB-ARBA"/>
</dbReference>
<accession>A0A1S7FQZ4</accession>
<dbReference type="Gene3D" id="3.40.50.620">
    <property type="entry name" value="HUPs"/>
    <property type="match status" value="1"/>
</dbReference>
<evidence type="ECO:0000256" key="3">
    <source>
        <dbReference type="ARBA" id="ARBA00010138"/>
    </source>
</evidence>
<dbReference type="InterPro" id="IPR012796">
    <property type="entry name" value="Lysidine-tRNA-synth_C"/>
</dbReference>
<keyword evidence="11 18" id="KW-0067">ATP-binding</keyword>
<comment type="catalytic activity">
    <reaction evidence="15">
        <text>GMP + diphosphate = guanine + 5-phospho-alpha-D-ribose 1-diphosphate</text>
        <dbReference type="Rhea" id="RHEA:25424"/>
        <dbReference type="ChEBI" id="CHEBI:16235"/>
        <dbReference type="ChEBI" id="CHEBI:33019"/>
        <dbReference type="ChEBI" id="CHEBI:58017"/>
        <dbReference type="ChEBI" id="CHEBI:58115"/>
        <dbReference type="EC" id="2.4.2.8"/>
    </reaction>
</comment>
<dbReference type="GO" id="GO:0046872">
    <property type="term" value="F:metal ion binding"/>
    <property type="evidence" value="ECO:0007669"/>
    <property type="project" value="UniProtKB-KW"/>
</dbReference>
<evidence type="ECO:0000256" key="5">
    <source>
        <dbReference type="ARBA" id="ARBA00022598"/>
    </source>
</evidence>
<dbReference type="NCBIfam" id="TIGR02432">
    <property type="entry name" value="lysidine_TilS_N"/>
    <property type="match status" value="1"/>
</dbReference>
<keyword evidence="6 20" id="KW-0328">Glycosyltransferase</keyword>
<feature type="domain" description="Lysidine-tRNA(Ile) synthetase C-terminal" evidence="19">
    <location>
        <begin position="385"/>
        <end position="458"/>
    </location>
</feature>
<name>A0A1S7FQZ4_9LIST</name>
<evidence type="ECO:0000256" key="8">
    <source>
        <dbReference type="ARBA" id="ARBA00022694"/>
    </source>
</evidence>
<dbReference type="RefSeq" id="WP_036059826.1">
    <property type="nucleotide sequence ID" value="NZ_CP011102.1"/>
</dbReference>
<dbReference type="SUPFAM" id="SSF56037">
    <property type="entry name" value="PheT/TilS domain"/>
    <property type="match status" value="1"/>
</dbReference>
<gene>
    <name evidence="18" type="primary">tilS</name>
    <name evidence="20" type="ORF">UE46_01345</name>
</gene>
<dbReference type="Pfam" id="PF00156">
    <property type="entry name" value="Pribosyltran"/>
    <property type="match status" value="1"/>
</dbReference>
<dbReference type="Gene3D" id="3.40.50.2020">
    <property type="match status" value="1"/>
</dbReference>
<comment type="function">
    <text evidence="16 18">Ligates lysine onto the cytidine present at position 34 of the AUA codon-specific tRNA(Ile) that contains the anticodon CAU, in an ATP-dependent manner. Cytidine is converted to lysidine, thus changing the amino acid specificity of the tRNA from methionine to isoleucine.</text>
</comment>
<evidence type="ECO:0000256" key="18">
    <source>
        <dbReference type="HAMAP-Rule" id="MF_01161"/>
    </source>
</evidence>
<comment type="catalytic activity">
    <reaction evidence="13 18">
        <text>cytidine(34) in tRNA(Ile2) + L-lysine + ATP = lysidine(34) in tRNA(Ile2) + AMP + diphosphate + H(+)</text>
        <dbReference type="Rhea" id="RHEA:43744"/>
        <dbReference type="Rhea" id="RHEA-COMP:10625"/>
        <dbReference type="Rhea" id="RHEA-COMP:10670"/>
        <dbReference type="ChEBI" id="CHEBI:15378"/>
        <dbReference type="ChEBI" id="CHEBI:30616"/>
        <dbReference type="ChEBI" id="CHEBI:32551"/>
        <dbReference type="ChEBI" id="CHEBI:33019"/>
        <dbReference type="ChEBI" id="CHEBI:82748"/>
        <dbReference type="ChEBI" id="CHEBI:83665"/>
        <dbReference type="ChEBI" id="CHEBI:456215"/>
        <dbReference type="EC" id="6.3.4.19"/>
    </reaction>
</comment>
<dbReference type="InterPro" id="IPR012795">
    <property type="entry name" value="tRNA_Ile_lys_synt_N"/>
</dbReference>
<dbReference type="SUPFAM" id="SSF52402">
    <property type="entry name" value="Adenine nucleotide alpha hydrolases-like"/>
    <property type="match status" value="1"/>
</dbReference>
<comment type="similarity">
    <text evidence="17">In the N-terminal section; belongs to the tRNA(Ile)-lysidine synthase family.</text>
</comment>
<comment type="subcellular location">
    <subcellularLocation>
        <location evidence="2 18">Cytoplasm</location>
    </subcellularLocation>
</comment>
<dbReference type="Pfam" id="PF01171">
    <property type="entry name" value="ATP_bind_3"/>
    <property type="match status" value="1"/>
</dbReference>
<keyword evidence="8 18" id="KW-0819">tRNA processing</keyword>
<evidence type="ECO:0000256" key="12">
    <source>
        <dbReference type="ARBA" id="ARBA00022842"/>
    </source>
</evidence>
<dbReference type="SUPFAM" id="SSF53271">
    <property type="entry name" value="PRTase-like"/>
    <property type="match status" value="1"/>
</dbReference>
<evidence type="ECO:0000256" key="4">
    <source>
        <dbReference type="ARBA" id="ARBA00022490"/>
    </source>
</evidence>
<evidence type="ECO:0000256" key="16">
    <source>
        <dbReference type="ARBA" id="ARBA00057249"/>
    </source>
</evidence>
<dbReference type="EMBL" id="CP011102">
    <property type="protein sequence ID" value="AQY49834.1"/>
    <property type="molecule type" value="Genomic_DNA"/>
</dbReference>
<dbReference type="NCBIfam" id="TIGR02433">
    <property type="entry name" value="lysidine_TilS_C"/>
    <property type="match status" value="1"/>
</dbReference>
<reference evidence="21" key="1">
    <citation type="submission" date="2015-03" db="EMBL/GenBank/DDBJ databases">
        <authorList>
            <person name="Ferrari E."/>
            <person name="Walter M.C."/>
            <person name="Huptas C."/>
            <person name="Scherer S."/>
            <person name="Mueller-Herbst S."/>
        </authorList>
    </citation>
    <scope>NUCLEOTIDE SEQUENCE [LARGE SCALE GENOMIC DNA]</scope>
    <source>
        <strain evidence="21">LWP01</strain>
    </source>
</reference>
<keyword evidence="10 18" id="KW-0547">Nucleotide-binding</keyword>
<evidence type="ECO:0000256" key="17">
    <source>
        <dbReference type="ARBA" id="ARBA00061707"/>
    </source>
</evidence>
<dbReference type="Pfam" id="PF11734">
    <property type="entry name" value="TilS_C"/>
    <property type="match status" value="1"/>
</dbReference>
<evidence type="ECO:0000259" key="19">
    <source>
        <dbReference type="SMART" id="SM00977"/>
    </source>
</evidence>
<dbReference type="InterPro" id="IPR011063">
    <property type="entry name" value="TilS/TtcA_N"/>
</dbReference>
<feature type="binding site" evidence="18">
    <location>
        <begin position="28"/>
        <end position="33"/>
    </location>
    <ligand>
        <name>ATP</name>
        <dbReference type="ChEBI" id="CHEBI:30616"/>
    </ligand>
</feature>
<dbReference type="GO" id="GO:0006400">
    <property type="term" value="P:tRNA modification"/>
    <property type="evidence" value="ECO:0007669"/>
    <property type="project" value="UniProtKB-UniRule"/>
</dbReference>
<keyword evidence="4 18" id="KW-0963">Cytoplasm</keyword>
<keyword evidence="21" id="KW-1185">Reference proteome</keyword>
<keyword evidence="7 20" id="KW-0808">Transferase</keyword>
<dbReference type="InterPro" id="IPR014729">
    <property type="entry name" value="Rossmann-like_a/b/a_fold"/>
</dbReference>
<evidence type="ECO:0000256" key="6">
    <source>
        <dbReference type="ARBA" id="ARBA00022676"/>
    </source>
</evidence>
<dbReference type="FunFam" id="3.40.50.2020:FF:000006">
    <property type="entry name" value="Hypoxanthine phosphoribosyltransferase"/>
    <property type="match status" value="1"/>
</dbReference>
<dbReference type="GO" id="GO:0005524">
    <property type="term" value="F:ATP binding"/>
    <property type="evidence" value="ECO:0007669"/>
    <property type="project" value="UniProtKB-UniRule"/>
</dbReference>
<evidence type="ECO:0000256" key="10">
    <source>
        <dbReference type="ARBA" id="ARBA00022741"/>
    </source>
</evidence>
<dbReference type="GO" id="GO:0006188">
    <property type="term" value="P:IMP biosynthetic process"/>
    <property type="evidence" value="ECO:0007669"/>
    <property type="project" value="UniProtKB-ARBA"/>
</dbReference>
<dbReference type="InterPro" id="IPR012094">
    <property type="entry name" value="tRNA_Ile_lys_synt"/>
</dbReference>
<keyword evidence="12" id="KW-0460">Magnesium</keyword>
<dbReference type="NCBIfam" id="TIGR01203">
    <property type="entry name" value="HGPRTase"/>
    <property type="match status" value="1"/>
</dbReference>
<dbReference type="Proteomes" id="UP000223060">
    <property type="component" value="Chromosome"/>
</dbReference>
<dbReference type="InterPro" id="IPR000836">
    <property type="entry name" value="PRTase_dom"/>
</dbReference>
<keyword evidence="5 18" id="KW-0436">Ligase</keyword>
<dbReference type="SMART" id="SM00977">
    <property type="entry name" value="TilS_C"/>
    <property type="match status" value="1"/>
</dbReference>
<organism evidence="20 21">
    <name type="scientific">Listeria weihenstephanensis</name>
    <dbReference type="NCBI Taxonomy" id="1006155"/>
    <lineage>
        <taxon>Bacteria</taxon>
        <taxon>Bacillati</taxon>
        <taxon>Bacillota</taxon>
        <taxon>Bacilli</taxon>
        <taxon>Bacillales</taxon>
        <taxon>Listeriaceae</taxon>
        <taxon>Listeria</taxon>
    </lineage>
</organism>
<evidence type="ECO:0000256" key="7">
    <source>
        <dbReference type="ARBA" id="ARBA00022679"/>
    </source>
</evidence>
<dbReference type="CDD" id="cd01992">
    <property type="entry name" value="TilS_N"/>
    <property type="match status" value="1"/>
</dbReference>
<comment type="domain">
    <text evidence="18">The N-terminal region contains the highly conserved SGGXDS motif, predicted to be a P-loop motif involved in ATP binding.</text>
</comment>
<evidence type="ECO:0000256" key="14">
    <source>
        <dbReference type="ARBA" id="ARBA00051203"/>
    </source>
</evidence>
<dbReference type="GO" id="GO:0032267">
    <property type="term" value="F:tRNA(Ile)-lysidine synthase activity"/>
    <property type="evidence" value="ECO:0007669"/>
    <property type="project" value="UniProtKB-EC"/>
</dbReference>